<keyword evidence="2" id="KW-1185">Reference proteome</keyword>
<evidence type="ECO:0000313" key="2">
    <source>
        <dbReference type="Proteomes" id="UP001162483"/>
    </source>
</evidence>
<comment type="caution">
    <text evidence="1">The sequence shown here is derived from an EMBL/GenBank/DDBJ whole genome shotgun (WGS) entry which is preliminary data.</text>
</comment>
<protein>
    <submittedName>
        <fullName evidence="1">Uncharacterized protein</fullName>
    </submittedName>
</protein>
<dbReference type="Proteomes" id="UP001162483">
    <property type="component" value="Unassembled WGS sequence"/>
</dbReference>
<evidence type="ECO:0000313" key="1">
    <source>
        <dbReference type="EMBL" id="CAI9598899.1"/>
    </source>
</evidence>
<name>A0ABN9FPM4_9NEOB</name>
<organism evidence="1 2">
    <name type="scientific">Staurois parvus</name>
    <dbReference type="NCBI Taxonomy" id="386267"/>
    <lineage>
        <taxon>Eukaryota</taxon>
        <taxon>Metazoa</taxon>
        <taxon>Chordata</taxon>
        <taxon>Craniata</taxon>
        <taxon>Vertebrata</taxon>
        <taxon>Euteleostomi</taxon>
        <taxon>Amphibia</taxon>
        <taxon>Batrachia</taxon>
        <taxon>Anura</taxon>
        <taxon>Neobatrachia</taxon>
        <taxon>Ranoidea</taxon>
        <taxon>Ranidae</taxon>
        <taxon>Staurois</taxon>
    </lineage>
</organism>
<sequence>MYSPKKKTSLAIETKLSMCRMTPYDMSSQEIRGGYWKKGKIREDRIKQPLYTMQWINPLGFTVSITNMLYCKYRLILSLWV</sequence>
<reference evidence="1" key="1">
    <citation type="submission" date="2023-05" db="EMBL/GenBank/DDBJ databases">
        <authorList>
            <person name="Stuckert A."/>
        </authorList>
    </citation>
    <scope>NUCLEOTIDE SEQUENCE</scope>
</reference>
<accession>A0ABN9FPM4</accession>
<gene>
    <name evidence="1" type="ORF">SPARVUS_LOCUS12510941</name>
</gene>
<dbReference type="EMBL" id="CATNWA010017217">
    <property type="protein sequence ID" value="CAI9598899.1"/>
    <property type="molecule type" value="Genomic_DNA"/>
</dbReference>
<proteinExistence type="predicted"/>